<accession>A0A067C681</accession>
<comment type="subcellular location">
    <subcellularLocation>
        <location evidence="1">Membrane</location>
        <topology evidence="1">Single-pass type IV membrane protein</topology>
    </subcellularLocation>
</comment>
<dbReference type="VEuPathDB" id="FungiDB:SPRG_08335"/>
<keyword evidence="3" id="KW-0812">Transmembrane</keyword>
<proteinExistence type="inferred from homology"/>
<dbReference type="Gene3D" id="2.60.40.10">
    <property type="entry name" value="Immunoglobulins"/>
    <property type="match status" value="2"/>
</dbReference>
<dbReference type="GO" id="GO:0090158">
    <property type="term" value="P:endoplasmic reticulum membrane organization"/>
    <property type="evidence" value="ECO:0007669"/>
    <property type="project" value="TreeGrafter"/>
</dbReference>
<dbReference type="PROSITE" id="PS50202">
    <property type="entry name" value="MSP"/>
    <property type="match status" value="2"/>
</dbReference>
<dbReference type="GO" id="GO:0005886">
    <property type="term" value="C:plasma membrane"/>
    <property type="evidence" value="ECO:0007669"/>
    <property type="project" value="TreeGrafter"/>
</dbReference>
<dbReference type="GO" id="GO:0061817">
    <property type="term" value="P:endoplasmic reticulum-plasma membrane tethering"/>
    <property type="evidence" value="ECO:0007669"/>
    <property type="project" value="TreeGrafter"/>
</dbReference>
<evidence type="ECO:0000256" key="2">
    <source>
        <dbReference type="ARBA" id="ARBA00008932"/>
    </source>
</evidence>
<dbReference type="KEGG" id="spar:SPRG_08335"/>
<dbReference type="RefSeq" id="XP_012202968.1">
    <property type="nucleotide sequence ID" value="XM_012347578.1"/>
</dbReference>
<evidence type="ECO:0000256" key="4">
    <source>
        <dbReference type="ARBA" id="ARBA00022989"/>
    </source>
</evidence>
<dbReference type="InterPro" id="IPR013783">
    <property type="entry name" value="Ig-like_fold"/>
</dbReference>
<reference evidence="7 8" key="1">
    <citation type="journal article" date="2013" name="PLoS Genet.">
        <title>Distinctive expansion of potential virulence genes in the genome of the oomycete fish pathogen Saprolegnia parasitica.</title>
        <authorList>
            <person name="Jiang R.H."/>
            <person name="de Bruijn I."/>
            <person name="Haas B.J."/>
            <person name="Belmonte R."/>
            <person name="Lobach L."/>
            <person name="Christie J."/>
            <person name="van den Ackerveken G."/>
            <person name="Bottin A."/>
            <person name="Bulone V."/>
            <person name="Diaz-Moreno S.M."/>
            <person name="Dumas B."/>
            <person name="Fan L."/>
            <person name="Gaulin E."/>
            <person name="Govers F."/>
            <person name="Grenville-Briggs L.J."/>
            <person name="Horner N.R."/>
            <person name="Levin J.Z."/>
            <person name="Mammella M."/>
            <person name="Meijer H.J."/>
            <person name="Morris P."/>
            <person name="Nusbaum C."/>
            <person name="Oome S."/>
            <person name="Phillips A.J."/>
            <person name="van Rooyen D."/>
            <person name="Rzeszutek E."/>
            <person name="Saraiva M."/>
            <person name="Secombes C.J."/>
            <person name="Seidl M.F."/>
            <person name="Snel B."/>
            <person name="Stassen J.H."/>
            <person name="Sykes S."/>
            <person name="Tripathy S."/>
            <person name="van den Berg H."/>
            <person name="Vega-Arreguin J.C."/>
            <person name="Wawra S."/>
            <person name="Young S.K."/>
            <person name="Zeng Q."/>
            <person name="Dieguez-Uribeondo J."/>
            <person name="Russ C."/>
            <person name="Tyler B.M."/>
            <person name="van West P."/>
        </authorList>
    </citation>
    <scope>NUCLEOTIDE SEQUENCE [LARGE SCALE GENOMIC DNA]</scope>
    <source>
        <strain evidence="7 8">CBS 223.65</strain>
    </source>
</reference>
<name>A0A067C681_SAPPC</name>
<protein>
    <recommendedName>
        <fullName evidence="6">MSP domain-containing protein</fullName>
    </recommendedName>
</protein>
<dbReference type="OMA" id="AELRICF"/>
<evidence type="ECO:0000256" key="1">
    <source>
        <dbReference type="ARBA" id="ARBA00004211"/>
    </source>
</evidence>
<keyword evidence="4" id="KW-1133">Transmembrane helix</keyword>
<evidence type="ECO:0000256" key="3">
    <source>
        <dbReference type="ARBA" id="ARBA00022692"/>
    </source>
</evidence>
<gene>
    <name evidence="7" type="ORF">SPRG_08335</name>
</gene>
<evidence type="ECO:0000259" key="6">
    <source>
        <dbReference type="PROSITE" id="PS50202"/>
    </source>
</evidence>
<feature type="domain" description="MSP" evidence="6">
    <location>
        <begin position="109"/>
        <end position="258"/>
    </location>
</feature>
<dbReference type="Proteomes" id="UP000030745">
    <property type="component" value="Unassembled WGS sequence"/>
</dbReference>
<comment type="similarity">
    <text evidence="2">Belongs to the VAMP-associated protein (VAP) (TC 9.B.17) family.</text>
</comment>
<organism evidence="7 8">
    <name type="scientific">Saprolegnia parasitica (strain CBS 223.65)</name>
    <dbReference type="NCBI Taxonomy" id="695850"/>
    <lineage>
        <taxon>Eukaryota</taxon>
        <taxon>Sar</taxon>
        <taxon>Stramenopiles</taxon>
        <taxon>Oomycota</taxon>
        <taxon>Saprolegniomycetes</taxon>
        <taxon>Saprolegniales</taxon>
        <taxon>Saprolegniaceae</taxon>
        <taxon>Saprolegnia</taxon>
    </lineage>
</organism>
<dbReference type="Pfam" id="PF00635">
    <property type="entry name" value="Motile_Sperm"/>
    <property type="match status" value="2"/>
</dbReference>
<dbReference type="GO" id="GO:0005789">
    <property type="term" value="C:endoplasmic reticulum membrane"/>
    <property type="evidence" value="ECO:0007669"/>
    <property type="project" value="InterPro"/>
</dbReference>
<keyword evidence="8" id="KW-1185">Reference proteome</keyword>
<dbReference type="InterPro" id="IPR008962">
    <property type="entry name" value="PapD-like_sf"/>
</dbReference>
<dbReference type="InterPro" id="IPR016763">
    <property type="entry name" value="VAP"/>
</dbReference>
<dbReference type="GeneID" id="24130563"/>
<evidence type="ECO:0000256" key="5">
    <source>
        <dbReference type="ARBA" id="ARBA00023136"/>
    </source>
</evidence>
<sequence>MLAERSLCLSVDDILSAENFQLTATGESRYSLDTVGSLVSADVPPHNPYRESQSSAGSGWNTNGLDGFEWTTALTQDNVFHVPSEDVSSTSTAWTTTASATAKKTPATLISVSPMELHFDANLAPKHTLEIANVSRSQSILFKIKTPSKYRQHYVITPNKGVLRPSSALTISIEIPNHEAKRLIQTNTRQCTTTWAHPVKVQLLKVHDDVYDQLECMEYDEQQQLYATLWAAADATTEAWRLDEKMLTFHVKCTRLLFLEAGVMTIASPLHVTATTNQFETCLHSLRLYSLESSAIIYLHNKASSPVAYKVLTTAPARYRISPSFQLVPPKARAELRICFTKTFQSSARHLGGAVRLKDTLRIEAIVLTGLTPSVEVETRRSKDDIKRIVQSMWPTFDADVKSMTYISCMVDLVVAAD</sequence>
<dbReference type="EMBL" id="KK583225">
    <property type="protein sequence ID" value="KDO26259.1"/>
    <property type="molecule type" value="Genomic_DNA"/>
</dbReference>
<feature type="domain" description="MSP" evidence="6">
    <location>
        <begin position="264"/>
        <end position="412"/>
    </location>
</feature>
<evidence type="ECO:0000313" key="7">
    <source>
        <dbReference type="EMBL" id="KDO26259.1"/>
    </source>
</evidence>
<dbReference type="InterPro" id="IPR000535">
    <property type="entry name" value="MSP_dom"/>
</dbReference>
<dbReference type="PANTHER" id="PTHR10809:SF6">
    <property type="entry name" value="AT11025P-RELATED"/>
    <property type="match status" value="1"/>
</dbReference>
<dbReference type="AlphaFoldDB" id="A0A067C681"/>
<evidence type="ECO:0000313" key="8">
    <source>
        <dbReference type="Proteomes" id="UP000030745"/>
    </source>
</evidence>
<keyword evidence="5" id="KW-0472">Membrane</keyword>
<dbReference type="PANTHER" id="PTHR10809">
    <property type="entry name" value="VESICLE-ASSOCIATED MEMBRANE PROTEIN-ASSOCIATED PROTEIN"/>
    <property type="match status" value="1"/>
</dbReference>
<dbReference type="SUPFAM" id="SSF49354">
    <property type="entry name" value="PapD-like"/>
    <property type="match status" value="2"/>
</dbReference>
<dbReference type="OrthoDB" id="75724at2759"/>